<dbReference type="PANTHER" id="PTHR42959:SF1">
    <property type="entry name" value="CARBAMOYLTRANSFERASE HYPF"/>
    <property type="match status" value="1"/>
</dbReference>
<comment type="catalytic activity">
    <reaction evidence="7 8">
        <text>C-terminal L-cysteinyl-[HypE protein] + carbamoyl phosphate + ATP + H2O = C-terminal S-carboxamide-L-cysteinyl-[HypE protein] + AMP + phosphate + diphosphate + H(+)</text>
        <dbReference type="Rhea" id="RHEA:55636"/>
        <dbReference type="Rhea" id="RHEA-COMP:14247"/>
        <dbReference type="Rhea" id="RHEA-COMP:14392"/>
        <dbReference type="ChEBI" id="CHEBI:15377"/>
        <dbReference type="ChEBI" id="CHEBI:15378"/>
        <dbReference type="ChEBI" id="CHEBI:30616"/>
        <dbReference type="ChEBI" id="CHEBI:33019"/>
        <dbReference type="ChEBI" id="CHEBI:43474"/>
        <dbReference type="ChEBI" id="CHEBI:58228"/>
        <dbReference type="ChEBI" id="CHEBI:76913"/>
        <dbReference type="ChEBI" id="CHEBI:139126"/>
        <dbReference type="ChEBI" id="CHEBI:456215"/>
    </reaction>
</comment>
<evidence type="ECO:0000256" key="4">
    <source>
        <dbReference type="ARBA" id="ARBA00022723"/>
    </source>
</evidence>
<dbReference type="InterPro" id="IPR011125">
    <property type="entry name" value="Znf_HypF"/>
</dbReference>
<protein>
    <recommendedName>
        <fullName evidence="8">Carbamoyltransferase HypF</fullName>
        <ecNumber evidence="8">6.2.-.-</ecNumber>
    </recommendedName>
</protein>
<feature type="active site" evidence="9">
    <location>
        <position position="41"/>
    </location>
</feature>
<dbReference type="Pfam" id="PF22521">
    <property type="entry name" value="HypF_C_2"/>
    <property type="match status" value="1"/>
</dbReference>
<proteinExistence type="inferred from homology"/>
<evidence type="ECO:0000313" key="13">
    <source>
        <dbReference type="Proteomes" id="UP000236655"/>
    </source>
</evidence>
<dbReference type="GO" id="GO:0016743">
    <property type="term" value="F:carboxyl- or carbamoyltransferase activity"/>
    <property type="evidence" value="ECO:0007669"/>
    <property type="project" value="UniProtKB-UniRule"/>
</dbReference>
<dbReference type="Proteomes" id="UP000236655">
    <property type="component" value="Chromosome"/>
</dbReference>
<evidence type="ECO:0000256" key="2">
    <source>
        <dbReference type="ARBA" id="ARBA00008097"/>
    </source>
</evidence>
<dbReference type="Pfam" id="PF00708">
    <property type="entry name" value="Acylphosphatase"/>
    <property type="match status" value="1"/>
</dbReference>
<dbReference type="PROSITE" id="PS51163">
    <property type="entry name" value="YRDC"/>
    <property type="match status" value="1"/>
</dbReference>
<evidence type="ECO:0000256" key="3">
    <source>
        <dbReference type="ARBA" id="ARBA00022598"/>
    </source>
</evidence>
<dbReference type="GO" id="GO:0051604">
    <property type="term" value="P:protein maturation"/>
    <property type="evidence" value="ECO:0007669"/>
    <property type="project" value="TreeGrafter"/>
</dbReference>
<dbReference type="PROSITE" id="PS51160">
    <property type="entry name" value="ACYLPHOSPHATASE_3"/>
    <property type="match status" value="1"/>
</dbReference>
<accession>A0A2I7N5D2</accession>
<dbReference type="InterPro" id="IPR006070">
    <property type="entry name" value="Sua5-like_dom"/>
</dbReference>
<dbReference type="GO" id="GO:0003725">
    <property type="term" value="F:double-stranded RNA binding"/>
    <property type="evidence" value="ECO:0007669"/>
    <property type="project" value="InterPro"/>
</dbReference>
<dbReference type="InterPro" id="IPR004421">
    <property type="entry name" value="Carbamoyltransferase_HypF"/>
</dbReference>
<keyword evidence="13" id="KW-1185">Reference proteome</keyword>
<dbReference type="PIRSF" id="PIRSF006256">
    <property type="entry name" value="CMPcnvr_hdrg_mat"/>
    <property type="match status" value="1"/>
</dbReference>
<reference evidence="13" key="1">
    <citation type="submission" date="2017-11" db="EMBL/GenBank/DDBJ databases">
        <authorList>
            <person name="Chan K.G."/>
            <person name="Lee L.S."/>
        </authorList>
    </citation>
    <scope>NUCLEOTIDE SEQUENCE [LARGE SCALE GENOMIC DNA]</scope>
    <source>
        <strain evidence="13">DSM 100970</strain>
    </source>
</reference>
<evidence type="ECO:0000256" key="9">
    <source>
        <dbReference type="PROSITE-ProRule" id="PRU00520"/>
    </source>
</evidence>
<dbReference type="Pfam" id="PF17788">
    <property type="entry name" value="HypF_C"/>
    <property type="match status" value="1"/>
</dbReference>
<keyword evidence="12" id="KW-0808">Transferase</keyword>
<dbReference type="PANTHER" id="PTHR42959">
    <property type="entry name" value="CARBAMOYLTRANSFERASE"/>
    <property type="match status" value="1"/>
</dbReference>
<dbReference type="GO" id="GO:0008270">
    <property type="term" value="F:zinc ion binding"/>
    <property type="evidence" value="ECO:0007669"/>
    <property type="project" value="UniProtKB-KW"/>
</dbReference>
<feature type="domain" description="Acylphosphatase-like" evidence="10">
    <location>
        <begin position="8"/>
        <end position="93"/>
    </location>
</feature>
<comment type="similarity">
    <text evidence="2 8">Belongs to the carbamoyltransferase HypF family.</text>
</comment>
<dbReference type="GO" id="GO:0016874">
    <property type="term" value="F:ligase activity"/>
    <property type="evidence" value="ECO:0007669"/>
    <property type="project" value="UniProtKB-UniRule"/>
</dbReference>
<dbReference type="InterPro" id="IPR051060">
    <property type="entry name" value="Carbamoyltrans_HypF-like"/>
</dbReference>
<keyword evidence="4" id="KW-0479">Metal-binding</keyword>
<dbReference type="Gene3D" id="3.30.110.120">
    <property type="match status" value="1"/>
</dbReference>
<evidence type="ECO:0000256" key="1">
    <source>
        <dbReference type="ARBA" id="ARBA00004711"/>
    </source>
</evidence>
<evidence type="ECO:0000256" key="8">
    <source>
        <dbReference type="PIRNR" id="PIRNR006256"/>
    </source>
</evidence>
<dbReference type="InterPro" id="IPR017968">
    <property type="entry name" value="Acylphosphatase_CS"/>
</dbReference>
<dbReference type="PROSITE" id="PS00150">
    <property type="entry name" value="ACYLPHOSPHATASE_1"/>
    <property type="match status" value="1"/>
</dbReference>
<comment type="catalytic activity">
    <reaction evidence="9">
        <text>an acyl phosphate + H2O = a carboxylate + phosphate + H(+)</text>
        <dbReference type="Rhea" id="RHEA:14965"/>
        <dbReference type="ChEBI" id="CHEBI:15377"/>
        <dbReference type="ChEBI" id="CHEBI:15378"/>
        <dbReference type="ChEBI" id="CHEBI:29067"/>
        <dbReference type="ChEBI" id="CHEBI:43474"/>
        <dbReference type="ChEBI" id="CHEBI:59918"/>
        <dbReference type="EC" id="3.6.1.7"/>
    </reaction>
</comment>
<dbReference type="Gene3D" id="3.30.420.360">
    <property type="match status" value="1"/>
</dbReference>
<dbReference type="EC" id="6.2.-.-" evidence="8"/>
<evidence type="ECO:0000259" key="10">
    <source>
        <dbReference type="PROSITE" id="PS51160"/>
    </source>
</evidence>
<organism evidence="12 13">
    <name type="scientific">Aquella oligotrophica</name>
    <dbReference type="NCBI Taxonomy" id="2067065"/>
    <lineage>
        <taxon>Bacteria</taxon>
        <taxon>Pseudomonadati</taxon>
        <taxon>Pseudomonadota</taxon>
        <taxon>Betaproteobacteria</taxon>
        <taxon>Neisseriales</taxon>
        <taxon>Neisseriaceae</taxon>
        <taxon>Aquella</taxon>
    </lineage>
</organism>
<dbReference type="InterPro" id="IPR041440">
    <property type="entry name" value="HypF_C"/>
</dbReference>
<keyword evidence="9" id="KW-0378">Hydrolase</keyword>
<keyword evidence="3" id="KW-0436">Ligase</keyword>
<dbReference type="SUPFAM" id="SSF54975">
    <property type="entry name" value="Acylphosphatase/BLUF domain-like"/>
    <property type="match status" value="1"/>
</dbReference>
<dbReference type="NCBIfam" id="TIGR00143">
    <property type="entry name" value="hypF"/>
    <property type="match status" value="1"/>
</dbReference>
<dbReference type="UniPathway" id="UPA00335"/>
<evidence type="ECO:0000313" key="12">
    <source>
        <dbReference type="EMBL" id="AUR51676.1"/>
    </source>
</evidence>
<dbReference type="EMBL" id="CP024847">
    <property type="protein sequence ID" value="AUR51676.1"/>
    <property type="molecule type" value="Genomic_DNA"/>
</dbReference>
<evidence type="ECO:0000259" key="11">
    <source>
        <dbReference type="PROSITE" id="PS51163"/>
    </source>
</evidence>
<dbReference type="InterPro" id="IPR017945">
    <property type="entry name" value="DHBP_synth_RibB-like_a/b_dom"/>
</dbReference>
<keyword evidence="6" id="KW-0862">Zinc</keyword>
<feature type="domain" description="YrdC-like" evidence="11">
    <location>
        <begin position="191"/>
        <end position="391"/>
    </location>
</feature>
<dbReference type="Pfam" id="PF07503">
    <property type="entry name" value="zf-HYPF"/>
    <property type="match status" value="2"/>
</dbReference>
<dbReference type="InterPro" id="IPR036046">
    <property type="entry name" value="Acylphosphatase-like_dom_sf"/>
</dbReference>
<sequence length="757" mass="84732">MIVNQNLATRLIINGLVQGVGFRPSVYRLANRLGLKGWIKNTGNGVEIVISSLDASSFIRELSNSLPPLAIIDSISCEEYHLSTAITDFHILDSIAGNISQTRIAPDCKICSDCLIELFNPESRYYLYPFISCTNCGPRYTIIKNLPYDRINTSYKDFELCRNCNDDYNNPANRRYHAETSCCKVCGPSYNMELEKVANYIQDGKIIALKGTGGYVLIADAKNSEVISRLRTAKKRAKKPLAVMALNTISIRYNYAEVNAQEAALLETNPNPIVILKQKKHSPLPANIAPELDTLGIMLAHSPAYYLLFYYLLGKPSGYEWLEKPNDKLLIVTSANLSGEAIITDDMLAQEALSDIADYIISHNREITVPVDDSVMRMAGKHKIMLRHARGLTPLNYSFNYELPQVLGVGASLKATLSFSKNNKIHISQYIGDLKQLPVIDYYQKIYQYYCQLYTVKPELIVCDLHPDFYTSQFATESGLPVLKLQHHNAHFAAVLGEFESYGYLLEQRILGCILDGYGYGNNGEALGGELIEFDFKTLQFKTISQLPELMSIGGDLAEKEPWRLALAMCIQYDLPIPEYLLKQPNANIILEILKDGNTPKTTAMGRIFSGVAALLGVMAINDYEANAAMLLESMVSMPETDFDIVRLTADGKPDVATLIRRVYTIGVTENNRQKAINLFYGSLTTLLDKWIVYHASLHRINQIALSGGCWQSPYLLSMISDKFQHSTLELLIPKDLPLNDECISFGQAWYGIKKLT</sequence>
<feature type="active site" evidence="9">
    <location>
        <position position="23"/>
    </location>
</feature>
<dbReference type="SUPFAM" id="SSF55821">
    <property type="entry name" value="YrdC/RibB"/>
    <property type="match status" value="1"/>
</dbReference>
<keyword evidence="5" id="KW-0863">Zinc-finger</keyword>
<dbReference type="KEGG" id="nba:CUN60_05005"/>
<evidence type="ECO:0000256" key="5">
    <source>
        <dbReference type="ARBA" id="ARBA00022771"/>
    </source>
</evidence>
<gene>
    <name evidence="12" type="primary">hypF</name>
    <name evidence="12" type="ORF">CUN60_05005</name>
</gene>
<dbReference type="InterPro" id="IPR055128">
    <property type="entry name" value="HypF_C_2"/>
</dbReference>
<name>A0A2I7N5D2_9NEIS</name>
<dbReference type="Pfam" id="PF01300">
    <property type="entry name" value="Sua5_yciO_yrdC"/>
    <property type="match status" value="1"/>
</dbReference>
<dbReference type="InterPro" id="IPR001792">
    <property type="entry name" value="Acylphosphatase-like_dom"/>
</dbReference>
<dbReference type="Gene3D" id="3.90.870.50">
    <property type="match status" value="1"/>
</dbReference>
<evidence type="ECO:0000256" key="7">
    <source>
        <dbReference type="ARBA" id="ARBA00048220"/>
    </source>
</evidence>
<dbReference type="Gene3D" id="3.30.420.40">
    <property type="match status" value="1"/>
</dbReference>
<evidence type="ECO:0000256" key="6">
    <source>
        <dbReference type="ARBA" id="ARBA00022833"/>
    </source>
</evidence>
<comment type="function">
    <text evidence="8">Involved in the maturation of [NiFe] hydrogenases. Along with HypE, it catalyzes the synthesis of the CN ligands of the active site iron of [NiFe]-hydrogenases. HypF functions as a carbamoyl transferase using carbamoylphosphate as a substrate and transferring the carboxamido moiety in an ATP-dependent reaction to the thiolate of the C-terminal cysteine of HypE yielding a protein-S-carboxamide.</text>
</comment>
<dbReference type="GO" id="GO:0003998">
    <property type="term" value="F:acylphosphatase activity"/>
    <property type="evidence" value="ECO:0007669"/>
    <property type="project" value="UniProtKB-EC"/>
</dbReference>
<dbReference type="AlphaFoldDB" id="A0A2I7N5D2"/>
<comment type="pathway">
    <text evidence="1 8">Protein modification; [NiFe] hydrogenase maturation.</text>
</comment>